<feature type="compositionally biased region" description="Polar residues" evidence="1">
    <location>
        <begin position="470"/>
        <end position="512"/>
    </location>
</feature>
<gene>
    <name evidence="2" type="ORF">QC762_203510</name>
</gene>
<sequence length="660" mass="72490">MRSIPDSHDSHHLHDILLPQFPLGRLAPTPPQYFPLASTQPFMREAPIPSHSHPDSWHRVPIGCFHCNQPHLLWNTTQGSEQQQASEHTSPDQNWADRYYKGYNYAFKRPTALLKQYPNLFNMNTQAHARLEQQTPAQTATPEPESGDPREFRRWERQAIPSEPFPEFTEPLLASDELINEALEMRSCRSSGGDAEASKRVDAAMLCQSGLLEKLPEFLGQLARVDLDLETRLASNPESDPVGDNVEITEKPTSELEVPTELTETQARRHGRRVILPGGRPFKLPGEEIEDGRSAGKAGGAESCTVVSDSQDPYGSGDETDASTSTTASLRVKRKRRMDTVSDEDFQPNKIRIQYTAPPTNLARQYKDMLAEHARQNPDGSSSDALADLEFKMPTPERSPSVASLTSIRVIKIKIPEGWSTPGSSRSGTPTEPSPPKVIVLVNPRSRSPSPPAVVSATPSRITKIKVVNSRGNPPTGSVKRSASPTKITTIKVTNVRPTTPVDSASRSTTPNRVPRIKVINRKLSPEALEKAFEVAQERSVSPESSGVPSPSGSTSSSNLEIARSSSSCSNTSLDSTWSATSKKTTRIKWANKRSSPAPYQSAPDLPASSSSERSARPMTFKIAKRPRVKSVGEADVRASKLRSSRVFLVDELDMALHDL</sequence>
<feature type="region of interest" description="Disordered" evidence="1">
    <location>
        <begin position="535"/>
        <end position="620"/>
    </location>
</feature>
<name>A0ABR0GQQ7_9PEZI</name>
<feature type="region of interest" description="Disordered" evidence="1">
    <location>
        <begin position="253"/>
        <end position="345"/>
    </location>
</feature>
<evidence type="ECO:0000313" key="2">
    <source>
        <dbReference type="EMBL" id="KAK4658071.1"/>
    </source>
</evidence>
<evidence type="ECO:0000313" key="3">
    <source>
        <dbReference type="Proteomes" id="UP001323405"/>
    </source>
</evidence>
<dbReference type="RefSeq" id="XP_062747043.1">
    <property type="nucleotide sequence ID" value="XM_062887246.1"/>
</dbReference>
<reference evidence="2 3" key="1">
    <citation type="journal article" date="2023" name="bioRxiv">
        <title>High-quality genome assemblies of four members of thePodospora anserinaspecies complex.</title>
        <authorList>
            <person name="Ament-Velasquez S.L."/>
            <person name="Vogan A.A."/>
            <person name="Wallerman O."/>
            <person name="Hartmann F."/>
            <person name="Gautier V."/>
            <person name="Silar P."/>
            <person name="Giraud T."/>
            <person name="Johannesson H."/>
        </authorList>
    </citation>
    <scope>NUCLEOTIDE SEQUENCE [LARGE SCALE GENOMIC DNA]</scope>
    <source>
        <strain evidence="2 3">CBS 415.72m</strain>
    </source>
</reference>
<feature type="compositionally biased region" description="Low complexity" evidence="1">
    <location>
        <begin position="444"/>
        <end position="461"/>
    </location>
</feature>
<dbReference type="Proteomes" id="UP001323405">
    <property type="component" value="Unassembled WGS sequence"/>
</dbReference>
<feature type="compositionally biased region" description="Low complexity" evidence="1">
    <location>
        <begin position="418"/>
        <end position="431"/>
    </location>
</feature>
<organism evidence="2 3">
    <name type="scientific">Podospora pseudocomata</name>
    <dbReference type="NCBI Taxonomy" id="2093779"/>
    <lineage>
        <taxon>Eukaryota</taxon>
        <taxon>Fungi</taxon>
        <taxon>Dikarya</taxon>
        <taxon>Ascomycota</taxon>
        <taxon>Pezizomycotina</taxon>
        <taxon>Sordariomycetes</taxon>
        <taxon>Sordariomycetidae</taxon>
        <taxon>Sordariales</taxon>
        <taxon>Podosporaceae</taxon>
        <taxon>Podospora</taxon>
    </lineage>
</organism>
<dbReference type="EMBL" id="JAFFHA010000003">
    <property type="protein sequence ID" value="KAK4658071.1"/>
    <property type="molecule type" value="Genomic_DNA"/>
</dbReference>
<comment type="caution">
    <text evidence="2">The sequence shown here is derived from an EMBL/GenBank/DDBJ whole genome shotgun (WGS) entry which is preliminary data.</text>
</comment>
<accession>A0ABR0GQQ7</accession>
<keyword evidence="3" id="KW-1185">Reference proteome</keyword>
<protein>
    <submittedName>
        <fullName evidence="2">Uncharacterized protein</fullName>
    </submittedName>
</protein>
<feature type="compositionally biased region" description="Low complexity" evidence="1">
    <location>
        <begin position="565"/>
        <end position="579"/>
    </location>
</feature>
<feature type="compositionally biased region" description="Low complexity" evidence="1">
    <location>
        <begin position="540"/>
        <end position="558"/>
    </location>
</feature>
<proteinExistence type="predicted"/>
<evidence type="ECO:0000256" key="1">
    <source>
        <dbReference type="SAM" id="MobiDB-lite"/>
    </source>
</evidence>
<feature type="region of interest" description="Disordered" evidence="1">
    <location>
        <begin position="417"/>
        <end position="519"/>
    </location>
</feature>
<dbReference type="GeneID" id="87907153"/>